<dbReference type="RefSeq" id="WP_245701763.1">
    <property type="nucleotide sequence ID" value="NZ_FNGH01000017.1"/>
</dbReference>
<dbReference type="InterPro" id="IPR000298">
    <property type="entry name" value="Cyt_c_oxidase-like_su3"/>
</dbReference>
<comment type="similarity">
    <text evidence="2 6">Belongs to the cytochrome c oxidase subunit 3 family.</text>
</comment>
<reference evidence="10" key="1">
    <citation type="submission" date="2016-10" db="EMBL/GenBank/DDBJ databases">
        <authorList>
            <person name="Varghese N."/>
            <person name="Submissions S."/>
        </authorList>
    </citation>
    <scope>NUCLEOTIDE SEQUENCE [LARGE SCALE GENOMIC DNA]</scope>
    <source>
        <strain evidence="10">AAP</strain>
    </source>
</reference>
<proteinExistence type="inferred from homology"/>
<evidence type="ECO:0000256" key="3">
    <source>
        <dbReference type="ARBA" id="ARBA00022692"/>
    </source>
</evidence>
<evidence type="ECO:0000256" key="4">
    <source>
        <dbReference type="ARBA" id="ARBA00022989"/>
    </source>
</evidence>
<dbReference type="PANTHER" id="PTHR11403">
    <property type="entry name" value="CYTOCHROME C OXIDASE SUBUNIT III"/>
    <property type="match status" value="1"/>
</dbReference>
<feature type="transmembrane region" description="Helical" evidence="7">
    <location>
        <begin position="163"/>
        <end position="185"/>
    </location>
</feature>
<feature type="transmembrane region" description="Helical" evidence="7">
    <location>
        <begin position="91"/>
        <end position="115"/>
    </location>
</feature>
<evidence type="ECO:0000256" key="7">
    <source>
        <dbReference type="SAM" id="Phobius"/>
    </source>
</evidence>
<evidence type="ECO:0000256" key="1">
    <source>
        <dbReference type="ARBA" id="ARBA00004141"/>
    </source>
</evidence>
<dbReference type="Pfam" id="PF00510">
    <property type="entry name" value="COX3"/>
    <property type="match status" value="1"/>
</dbReference>
<dbReference type="GO" id="GO:0019646">
    <property type="term" value="P:aerobic electron transport chain"/>
    <property type="evidence" value="ECO:0007669"/>
    <property type="project" value="InterPro"/>
</dbReference>
<organism evidence="9 10">
    <name type="scientific">Franzmannia pantelleriensis</name>
    <dbReference type="NCBI Taxonomy" id="48727"/>
    <lineage>
        <taxon>Bacteria</taxon>
        <taxon>Pseudomonadati</taxon>
        <taxon>Pseudomonadota</taxon>
        <taxon>Gammaproteobacteria</taxon>
        <taxon>Oceanospirillales</taxon>
        <taxon>Halomonadaceae</taxon>
        <taxon>Franzmannia</taxon>
    </lineage>
</organism>
<dbReference type="AlphaFoldDB" id="A0A1G9V6K9"/>
<keyword evidence="4 7" id="KW-1133">Transmembrane helix</keyword>
<dbReference type="PROSITE" id="PS50253">
    <property type="entry name" value="COX3"/>
    <property type="match status" value="1"/>
</dbReference>
<feature type="transmembrane region" description="Helical" evidence="7">
    <location>
        <begin position="210"/>
        <end position="228"/>
    </location>
</feature>
<dbReference type="Proteomes" id="UP000199107">
    <property type="component" value="Unassembled WGS sequence"/>
</dbReference>
<dbReference type="InterPro" id="IPR013833">
    <property type="entry name" value="Cyt_c_oxidase_su3_a-hlx"/>
</dbReference>
<gene>
    <name evidence="9" type="ORF">SAMN05192555_11726</name>
</gene>
<protein>
    <submittedName>
        <fullName evidence="9">Cytochrome c oxidase subunit 3</fullName>
    </submittedName>
</protein>
<dbReference type="SUPFAM" id="SSF81452">
    <property type="entry name" value="Cytochrome c oxidase subunit III-like"/>
    <property type="match status" value="1"/>
</dbReference>
<comment type="subcellular location">
    <subcellularLocation>
        <location evidence="6">Cell membrane</location>
        <topology evidence="6">Multi-pass membrane protein</topology>
    </subcellularLocation>
    <subcellularLocation>
        <location evidence="1">Membrane</location>
        <topology evidence="1">Multi-pass membrane protein</topology>
    </subcellularLocation>
</comment>
<dbReference type="GO" id="GO:0004129">
    <property type="term" value="F:cytochrome-c oxidase activity"/>
    <property type="evidence" value="ECO:0007669"/>
    <property type="project" value="InterPro"/>
</dbReference>
<sequence>MSMTVSLVFLAVLMAVFGGWLFSHSVGVRPWEAQAAGSGQRQGLGGGQLPAAATAPRVGLAVFLAVATSLFALTVSAYLMRQEMAHDWRPLAVPGLLWWNTACLVLGSVALQLAWQAARRDQLPRLWRGLLVGGGFTIAFILGQALAWWQLQSGGITLAANPANAFFFLLTALHAVHLLGGLFAWSRSLFRLQQGATPAAVRQSVELCALYWHFLLVVWGILFALLLMT</sequence>
<dbReference type="InterPro" id="IPR035973">
    <property type="entry name" value="Cyt_c_oxidase_su3-like_sf"/>
</dbReference>
<dbReference type="EMBL" id="FNGH01000017">
    <property type="protein sequence ID" value="SDM67706.1"/>
    <property type="molecule type" value="Genomic_DNA"/>
</dbReference>
<evidence type="ECO:0000313" key="9">
    <source>
        <dbReference type="EMBL" id="SDM67706.1"/>
    </source>
</evidence>
<evidence type="ECO:0000259" key="8">
    <source>
        <dbReference type="PROSITE" id="PS50253"/>
    </source>
</evidence>
<keyword evidence="3 6" id="KW-0812">Transmembrane</keyword>
<evidence type="ECO:0000256" key="6">
    <source>
        <dbReference type="RuleBase" id="RU003376"/>
    </source>
</evidence>
<keyword evidence="5 7" id="KW-0472">Membrane</keyword>
<feature type="transmembrane region" description="Helical" evidence="7">
    <location>
        <begin position="127"/>
        <end position="151"/>
    </location>
</feature>
<evidence type="ECO:0000313" key="10">
    <source>
        <dbReference type="Proteomes" id="UP000199107"/>
    </source>
</evidence>
<feature type="transmembrane region" description="Helical" evidence="7">
    <location>
        <begin position="59"/>
        <end position="79"/>
    </location>
</feature>
<dbReference type="STRING" id="48727.SAMN05192555_11726"/>
<dbReference type="Gene3D" id="1.20.120.80">
    <property type="entry name" value="Cytochrome c oxidase, subunit III, four-helix bundle"/>
    <property type="match status" value="1"/>
</dbReference>
<name>A0A1G9V6K9_9GAMM</name>
<evidence type="ECO:0000256" key="2">
    <source>
        <dbReference type="ARBA" id="ARBA00010581"/>
    </source>
</evidence>
<dbReference type="GO" id="GO:0005886">
    <property type="term" value="C:plasma membrane"/>
    <property type="evidence" value="ECO:0007669"/>
    <property type="project" value="UniProtKB-SubCell"/>
</dbReference>
<evidence type="ECO:0000256" key="5">
    <source>
        <dbReference type="ARBA" id="ARBA00023136"/>
    </source>
</evidence>
<dbReference type="InterPro" id="IPR024791">
    <property type="entry name" value="Cyt_c/ubiquinol_Oxase_su3"/>
</dbReference>
<accession>A0A1G9V6K9</accession>
<dbReference type="PANTHER" id="PTHR11403:SF10">
    <property type="entry name" value="CYTOCHROME C OXIDASE"/>
    <property type="match status" value="1"/>
</dbReference>
<keyword evidence="10" id="KW-1185">Reference proteome</keyword>
<feature type="domain" description="Heme-copper oxidase subunit III family profile" evidence="8">
    <location>
        <begin position="1"/>
        <end position="229"/>
    </location>
</feature>